<proteinExistence type="inferred from homology"/>
<dbReference type="RefSeq" id="WP_144571684.1">
    <property type="nucleotide sequence ID" value="NZ_VLKG01000006.1"/>
</dbReference>
<comment type="caution">
    <text evidence="3">The sequence shown here is derived from an EMBL/GenBank/DDBJ whole genome shotgun (WGS) entry which is preliminary data.</text>
</comment>
<dbReference type="Proteomes" id="UP000319627">
    <property type="component" value="Unassembled WGS sequence"/>
</dbReference>
<evidence type="ECO:0000256" key="1">
    <source>
        <dbReference type="ARBA" id="ARBA00008791"/>
    </source>
</evidence>
<keyword evidence="4" id="KW-1185">Reference proteome</keyword>
<dbReference type="InterPro" id="IPR006015">
    <property type="entry name" value="Universal_stress_UspA"/>
</dbReference>
<sequence length="287" mass="32273">MENENKVLACVDQSRFANAITDYATWAAQRMQAPLELLHIIDRHPERSTTKDRSGTIGFNAQERLLNKLCAQDERYTKAMREQGRLFLNCLRERALARGVTSVDIRQRHGELKTTLVEQESQVRLLVLGRRGETTEATHHHLGQNVERIVRALHNPLLSVKAAFQEPKRIMIAFDGSDLTRRGIERVANSPLFQGLPIHVLMSGKTQADAKAQLEWATQTLSSAGFKTTSALIPGVAEEVITHELHNQAIDLLVMGAYTHSPWRNLFLGSKTSEVMRTSSLPILLLR</sequence>
<feature type="domain" description="UspA" evidence="2">
    <location>
        <begin position="168"/>
        <end position="287"/>
    </location>
</feature>
<dbReference type="PRINTS" id="PR01438">
    <property type="entry name" value="UNVRSLSTRESS"/>
</dbReference>
<reference evidence="3 4" key="1">
    <citation type="submission" date="2019-07" db="EMBL/GenBank/DDBJ databases">
        <title>Genomic Encyclopedia of Type Strains, Phase I: the one thousand microbial genomes (KMG-I) project.</title>
        <authorList>
            <person name="Kyrpides N."/>
        </authorList>
    </citation>
    <scope>NUCLEOTIDE SEQUENCE [LARGE SCALE GENOMIC DNA]</scope>
    <source>
        <strain evidence="3 4">DSM 375</strain>
    </source>
</reference>
<dbReference type="CDD" id="cd00293">
    <property type="entry name" value="USP-like"/>
    <property type="match status" value="2"/>
</dbReference>
<dbReference type="AlphaFoldDB" id="A0A562I1X4"/>
<dbReference type="PANTHER" id="PTHR46268">
    <property type="entry name" value="STRESS RESPONSE PROTEIN NHAX"/>
    <property type="match status" value="1"/>
</dbReference>
<protein>
    <submittedName>
        <fullName evidence="3">Nucleotide-binding universal stress UspA family protein</fullName>
    </submittedName>
</protein>
<evidence type="ECO:0000313" key="4">
    <source>
        <dbReference type="Proteomes" id="UP000319627"/>
    </source>
</evidence>
<dbReference type="Pfam" id="PF00582">
    <property type="entry name" value="Usp"/>
    <property type="match status" value="2"/>
</dbReference>
<accession>A0A562I1X4</accession>
<dbReference type="Gene3D" id="3.40.50.12370">
    <property type="match status" value="1"/>
</dbReference>
<evidence type="ECO:0000313" key="3">
    <source>
        <dbReference type="EMBL" id="TWH65041.1"/>
    </source>
</evidence>
<name>A0A562I1X4_9GAMM</name>
<dbReference type="SUPFAM" id="SSF52402">
    <property type="entry name" value="Adenine nucleotide alpha hydrolases-like"/>
    <property type="match status" value="2"/>
</dbReference>
<dbReference type="EMBL" id="VLKG01000006">
    <property type="protein sequence ID" value="TWH65041.1"/>
    <property type="molecule type" value="Genomic_DNA"/>
</dbReference>
<gene>
    <name evidence="3" type="ORF">LX59_01983</name>
</gene>
<comment type="similarity">
    <text evidence="1">Belongs to the universal stress protein A family.</text>
</comment>
<dbReference type="InterPro" id="IPR006016">
    <property type="entry name" value="UspA"/>
</dbReference>
<dbReference type="PANTHER" id="PTHR46268:SF6">
    <property type="entry name" value="UNIVERSAL STRESS PROTEIN UP12"/>
    <property type="match status" value="1"/>
</dbReference>
<organism evidence="3 4">
    <name type="scientific">Azomonas agilis</name>
    <dbReference type="NCBI Taxonomy" id="116849"/>
    <lineage>
        <taxon>Bacteria</taxon>
        <taxon>Pseudomonadati</taxon>
        <taxon>Pseudomonadota</taxon>
        <taxon>Gammaproteobacteria</taxon>
        <taxon>Pseudomonadales</taxon>
        <taxon>Pseudomonadaceae</taxon>
        <taxon>Azomonas</taxon>
    </lineage>
</organism>
<evidence type="ECO:0000259" key="2">
    <source>
        <dbReference type="Pfam" id="PF00582"/>
    </source>
</evidence>
<feature type="domain" description="UspA" evidence="2">
    <location>
        <begin position="6"/>
        <end position="161"/>
    </location>
</feature>
<dbReference type="OrthoDB" id="9804721at2"/>